<dbReference type="PANTHER" id="PTHR23227">
    <property type="entry name" value="BUCENTAUR RELATED"/>
    <property type="match status" value="1"/>
</dbReference>
<reference evidence="2 3" key="1">
    <citation type="submission" date="2018-04" db="EMBL/GenBank/DDBJ databases">
        <authorList>
            <person name="Vogel A."/>
        </authorList>
    </citation>
    <scope>NUCLEOTIDE SEQUENCE [LARGE SCALE GENOMIC DNA]</scope>
</reference>
<protein>
    <recommendedName>
        <fullName evidence="1">Endonuclease/exonuclease/phosphatase domain-containing protein</fullName>
    </recommendedName>
</protein>
<organism evidence="2 3">
    <name type="scientific">Cuscuta campestris</name>
    <dbReference type="NCBI Taxonomy" id="132261"/>
    <lineage>
        <taxon>Eukaryota</taxon>
        <taxon>Viridiplantae</taxon>
        <taxon>Streptophyta</taxon>
        <taxon>Embryophyta</taxon>
        <taxon>Tracheophyta</taxon>
        <taxon>Spermatophyta</taxon>
        <taxon>Magnoliopsida</taxon>
        <taxon>eudicotyledons</taxon>
        <taxon>Gunneridae</taxon>
        <taxon>Pentapetalae</taxon>
        <taxon>asterids</taxon>
        <taxon>lamiids</taxon>
        <taxon>Solanales</taxon>
        <taxon>Convolvulaceae</taxon>
        <taxon>Cuscuteae</taxon>
        <taxon>Cuscuta</taxon>
        <taxon>Cuscuta subgen. Grammica</taxon>
        <taxon>Cuscuta sect. Cleistogrammica</taxon>
    </lineage>
</organism>
<evidence type="ECO:0000313" key="2">
    <source>
        <dbReference type="EMBL" id="VFQ71221.1"/>
    </source>
</evidence>
<dbReference type="OrthoDB" id="418748at2759"/>
<gene>
    <name evidence="2" type="ORF">CCAM_LOCUS12997</name>
</gene>
<dbReference type="Pfam" id="PF03372">
    <property type="entry name" value="Exo_endo_phos"/>
    <property type="match status" value="1"/>
</dbReference>
<dbReference type="PANTHER" id="PTHR23227:SF67">
    <property type="entry name" value="CRANIOFACIAL DEVELOPMENT PROTEIN 2-LIKE"/>
    <property type="match status" value="1"/>
</dbReference>
<dbReference type="CDD" id="cd09076">
    <property type="entry name" value="L1-EN"/>
    <property type="match status" value="1"/>
</dbReference>
<accession>A0A484L4H0</accession>
<keyword evidence="3" id="KW-1185">Reference proteome</keyword>
<dbReference type="InterPro" id="IPR005135">
    <property type="entry name" value="Endo/exonuclease/phosphatase"/>
</dbReference>
<dbReference type="GO" id="GO:0003824">
    <property type="term" value="F:catalytic activity"/>
    <property type="evidence" value="ECO:0007669"/>
    <property type="project" value="InterPro"/>
</dbReference>
<dbReference type="InterPro" id="IPR036691">
    <property type="entry name" value="Endo/exonu/phosph_ase_sf"/>
</dbReference>
<dbReference type="SUPFAM" id="SSF56219">
    <property type="entry name" value="DNase I-like"/>
    <property type="match status" value="1"/>
</dbReference>
<dbReference type="EMBL" id="OOIL02001001">
    <property type="protein sequence ID" value="VFQ71221.1"/>
    <property type="molecule type" value="Genomic_DNA"/>
</dbReference>
<feature type="domain" description="Endonuclease/exonuclease/phosphatase" evidence="1">
    <location>
        <begin position="133"/>
        <end position="268"/>
    </location>
</feature>
<dbReference type="AlphaFoldDB" id="A0A484L4H0"/>
<name>A0A484L4H0_9ASTE</name>
<evidence type="ECO:0000259" key="1">
    <source>
        <dbReference type="Pfam" id="PF03372"/>
    </source>
</evidence>
<sequence>MPNSDGRFYPSLLKPWSNIITRQNDLTQRWEALPIDGNPAMGRLNHRWEGMTVVCHLRLILSLFGSQPPTQRWEACVVARVSNVTLRSYPGVGTGVGGVVARVSNVTLRSYPGVGTGVGGSQRGKVVSHVRFGSWNIGTLTGKSIELVQVLKRRRIQVACVQETRWVGTKAREFDGFKLWNSGSARGRNGVGILVAPELREFVVEVKRISDRLMAIKLVLGGCAINVVRAYAPHVGLADEVKREFWDALDGVVVGFPLTEKVIIGGDFFNGHIGDSVEGFEDVHGDFGFGSRNPVGISLFEFARASDVVVANSCFPKRDDHLATFVSGVGATQIDYLLLRRCDQMLCKDVKVIPSENITIQHKLLVMDVMIRRVKHRRATGGNTQIRWRRLKGEKIFELIKRVQEKVRSKVEAKKVAYLRYMNCNVEEERAALRVEYKKARKEAKLEVTKAKNVAFERLYKDIEEKGGVNQLFRLAKVRERKARDLDHVRCVRGSDGRVLVETAKVAKRWEEYFCELLNAGGDQRLVLDELGQSEASRVYCRCICLEEVARALCGMHSGRALGPDKIPVEFWKHAGRGGWVWLTKLFKDLRRCLESRGVPIAYTRAIKDMYGGARTRVRTSGGDSEPFLVGMGSTLSPFLFTLVMDVLTQGVQEGFPCGRETESEVEVMIDSHLVLKVDKFRYLGSVIQTDGELDGDVGHRVGVAWAKWQLASGVLGDPKISPRMKGKFYRSVVRPAMLYGAECWAVKKSHVRRLHAAEMRMLRWMCGKTRLDRILNEVTRRQVGMASVEVKLREARLR</sequence>
<dbReference type="Proteomes" id="UP000595140">
    <property type="component" value="Unassembled WGS sequence"/>
</dbReference>
<proteinExistence type="predicted"/>
<dbReference type="InterPro" id="IPR027124">
    <property type="entry name" value="Swc5/CFDP1/2"/>
</dbReference>
<evidence type="ECO:0000313" key="3">
    <source>
        <dbReference type="Proteomes" id="UP000595140"/>
    </source>
</evidence>
<dbReference type="Gene3D" id="3.60.10.10">
    <property type="entry name" value="Endonuclease/exonuclease/phosphatase"/>
    <property type="match status" value="1"/>
</dbReference>